<dbReference type="EMBL" id="JAFLQW010000555">
    <property type="protein sequence ID" value="MBO0351530.1"/>
    <property type="molecule type" value="Genomic_DNA"/>
</dbReference>
<dbReference type="RefSeq" id="WP_207089965.1">
    <property type="nucleotide sequence ID" value="NZ_JAFLQW010000555.1"/>
</dbReference>
<dbReference type="InterPro" id="IPR011014">
    <property type="entry name" value="MscS_channel_TM-2"/>
</dbReference>
<evidence type="ECO:0000256" key="4">
    <source>
        <dbReference type="ARBA" id="ARBA00022692"/>
    </source>
</evidence>
<dbReference type="InterPro" id="IPR018488">
    <property type="entry name" value="cNMP-bd_CS"/>
</dbReference>
<dbReference type="InterPro" id="IPR000595">
    <property type="entry name" value="cNMP-bd_dom"/>
</dbReference>
<name>A0ABS3FWN3_9CYAN</name>
<keyword evidence="4 7" id="KW-0812">Transmembrane</keyword>
<dbReference type="SUPFAM" id="SSF51206">
    <property type="entry name" value="cAMP-binding domain-like"/>
    <property type="match status" value="1"/>
</dbReference>
<evidence type="ECO:0000313" key="10">
    <source>
        <dbReference type="Proteomes" id="UP000664844"/>
    </source>
</evidence>
<dbReference type="Gene3D" id="1.10.287.1260">
    <property type="match status" value="1"/>
</dbReference>
<dbReference type="InterPro" id="IPR049278">
    <property type="entry name" value="MS_channel_C"/>
</dbReference>
<dbReference type="InterPro" id="IPR023408">
    <property type="entry name" value="MscS_beta-dom_sf"/>
</dbReference>
<dbReference type="PROSITE" id="PS00889">
    <property type="entry name" value="CNMP_BINDING_2"/>
    <property type="match status" value="1"/>
</dbReference>
<evidence type="ECO:0000256" key="3">
    <source>
        <dbReference type="ARBA" id="ARBA00022475"/>
    </source>
</evidence>
<proteinExistence type="inferred from homology"/>
<dbReference type="Pfam" id="PF00924">
    <property type="entry name" value="MS_channel_2nd"/>
    <property type="match status" value="1"/>
</dbReference>
<keyword evidence="5 7" id="KW-1133">Transmembrane helix</keyword>
<dbReference type="PRINTS" id="PR00103">
    <property type="entry name" value="CAMPKINASE"/>
</dbReference>
<dbReference type="PANTHER" id="PTHR30347">
    <property type="entry name" value="POTASSIUM CHANNEL RELATED"/>
    <property type="match status" value="1"/>
</dbReference>
<organism evidence="9 10">
    <name type="scientific">Phormidium pseudopriestleyi FRX01</name>
    <dbReference type="NCBI Taxonomy" id="1759528"/>
    <lineage>
        <taxon>Bacteria</taxon>
        <taxon>Bacillati</taxon>
        <taxon>Cyanobacteriota</taxon>
        <taxon>Cyanophyceae</taxon>
        <taxon>Oscillatoriophycideae</taxon>
        <taxon>Oscillatoriales</taxon>
        <taxon>Oscillatoriaceae</taxon>
        <taxon>Phormidium</taxon>
    </lineage>
</organism>
<accession>A0ABS3FWN3</accession>
<evidence type="ECO:0000259" key="8">
    <source>
        <dbReference type="PROSITE" id="PS50042"/>
    </source>
</evidence>
<dbReference type="PROSITE" id="PS50042">
    <property type="entry name" value="CNMP_BINDING_3"/>
    <property type="match status" value="1"/>
</dbReference>
<dbReference type="InterPro" id="IPR052702">
    <property type="entry name" value="MscS-like_channel"/>
</dbReference>
<evidence type="ECO:0000256" key="6">
    <source>
        <dbReference type="ARBA" id="ARBA00023136"/>
    </source>
</evidence>
<dbReference type="CDD" id="cd00038">
    <property type="entry name" value="CAP_ED"/>
    <property type="match status" value="1"/>
</dbReference>
<dbReference type="Gene3D" id="2.30.30.60">
    <property type="match status" value="1"/>
</dbReference>
<feature type="transmembrane region" description="Helical" evidence="7">
    <location>
        <begin position="95"/>
        <end position="113"/>
    </location>
</feature>
<dbReference type="Pfam" id="PF21088">
    <property type="entry name" value="MS_channel_1st"/>
    <property type="match status" value="1"/>
</dbReference>
<sequence>MNEALKRIVAQSLSWFTAPIPLGNYSVSISAILQLIIWVFIVLFLSRALKKFLKYRLLVKLGIDEGNREAMATIISYSSSMLGLIIVLQSTGFNLGSLLVIAGGLGVGIGFGLQEVTRNFISGLTLLIERKLKVGDFIEFDGMSGYVKEVSLRSTLIRTRDGGDVVVPNSKLVENKVLNWSYDSYHARIQIPVGVAYNSDTVLVTETLLNAAYMEPAVLHDPPPKVMFKNFGDNALNFELWVWVNRIDREPFIRSSLNFIIEYNLRQNHITVPFPQRDLWIRNGEELNLLGRRKFQQNGHSPEIIPDPVAVATSNKPLSLKDLLRQVTYFQNFTDLELRQLIEIGHRKRLYPSQMLFHEGDPGDAFYIVLSGSVEVFVEKINKHLTNLGAGKFFGELSLMLGIPRTASVRALEETILFTIHHNAFQSILQEHPELAEEIVQELCKHQEELAQRQQQLRTMGLLNATEDDKNPVVWVRKRLQNLFGL</sequence>
<gene>
    <name evidence="9" type="ORF">J0895_21090</name>
</gene>
<feature type="transmembrane region" description="Helical" evidence="7">
    <location>
        <begin position="70"/>
        <end position="89"/>
    </location>
</feature>
<dbReference type="InterPro" id="IPR011066">
    <property type="entry name" value="MscS_channel_C_sf"/>
</dbReference>
<evidence type="ECO:0000313" key="9">
    <source>
        <dbReference type="EMBL" id="MBO0351530.1"/>
    </source>
</evidence>
<evidence type="ECO:0000256" key="7">
    <source>
        <dbReference type="SAM" id="Phobius"/>
    </source>
</evidence>
<evidence type="ECO:0000256" key="5">
    <source>
        <dbReference type="ARBA" id="ARBA00022989"/>
    </source>
</evidence>
<dbReference type="InterPro" id="IPR006685">
    <property type="entry name" value="MscS_channel_2nd"/>
</dbReference>
<dbReference type="SUPFAM" id="SSF82689">
    <property type="entry name" value="Mechanosensitive channel protein MscS (YggB), C-terminal domain"/>
    <property type="match status" value="1"/>
</dbReference>
<dbReference type="Pfam" id="PF00027">
    <property type="entry name" value="cNMP_binding"/>
    <property type="match status" value="1"/>
</dbReference>
<dbReference type="SUPFAM" id="SSF82861">
    <property type="entry name" value="Mechanosensitive channel protein MscS (YggB), transmembrane region"/>
    <property type="match status" value="1"/>
</dbReference>
<keyword evidence="6 7" id="KW-0472">Membrane</keyword>
<evidence type="ECO:0000256" key="1">
    <source>
        <dbReference type="ARBA" id="ARBA00004651"/>
    </source>
</evidence>
<protein>
    <submittedName>
        <fullName evidence="9">Mechanosensitive ion channel</fullName>
    </submittedName>
</protein>
<comment type="similarity">
    <text evidence="2">Belongs to the MscS (TC 1.A.23) family.</text>
</comment>
<evidence type="ECO:0000256" key="2">
    <source>
        <dbReference type="ARBA" id="ARBA00008017"/>
    </source>
</evidence>
<dbReference type="SMART" id="SM00100">
    <property type="entry name" value="cNMP"/>
    <property type="match status" value="1"/>
</dbReference>
<dbReference type="Proteomes" id="UP000664844">
    <property type="component" value="Unassembled WGS sequence"/>
</dbReference>
<comment type="caution">
    <text evidence="9">The sequence shown here is derived from an EMBL/GenBank/DDBJ whole genome shotgun (WGS) entry which is preliminary data.</text>
</comment>
<dbReference type="InterPro" id="IPR018490">
    <property type="entry name" value="cNMP-bd_dom_sf"/>
</dbReference>
<dbReference type="Gene3D" id="2.60.120.10">
    <property type="entry name" value="Jelly Rolls"/>
    <property type="match status" value="1"/>
</dbReference>
<dbReference type="InterPro" id="IPR014710">
    <property type="entry name" value="RmlC-like_jellyroll"/>
</dbReference>
<dbReference type="Gene3D" id="3.30.70.100">
    <property type="match status" value="1"/>
</dbReference>
<feature type="transmembrane region" description="Helical" evidence="7">
    <location>
        <begin position="25"/>
        <end position="49"/>
    </location>
</feature>
<keyword evidence="10" id="KW-1185">Reference proteome</keyword>
<reference evidence="9 10" key="1">
    <citation type="submission" date="2021-03" db="EMBL/GenBank/DDBJ databases">
        <title>Metabolic Capacity of the Antarctic Cyanobacterium Phormidium pseudopriestleyi that Sustains Oxygenic Photosynthesis in the Presence of Hydrogen Sulfide.</title>
        <authorList>
            <person name="Lumian J.E."/>
            <person name="Jungblut A.D."/>
            <person name="Dillon M.L."/>
            <person name="Hawes I."/>
            <person name="Doran P.T."/>
            <person name="Mackey T.J."/>
            <person name="Dick G.J."/>
            <person name="Grettenberger C.L."/>
            <person name="Sumner D.Y."/>
        </authorList>
    </citation>
    <scope>NUCLEOTIDE SEQUENCE [LARGE SCALE GENOMIC DNA]</scope>
    <source>
        <strain evidence="9 10">FRX01</strain>
    </source>
</reference>
<dbReference type="Pfam" id="PF21082">
    <property type="entry name" value="MS_channel_3rd"/>
    <property type="match status" value="1"/>
</dbReference>
<dbReference type="SUPFAM" id="SSF50182">
    <property type="entry name" value="Sm-like ribonucleoproteins"/>
    <property type="match status" value="1"/>
</dbReference>
<feature type="domain" description="Cyclic nucleotide-binding" evidence="8">
    <location>
        <begin position="329"/>
        <end position="446"/>
    </location>
</feature>
<dbReference type="InterPro" id="IPR049142">
    <property type="entry name" value="MS_channel_1st"/>
</dbReference>
<dbReference type="InterPro" id="IPR010920">
    <property type="entry name" value="LSM_dom_sf"/>
</dbReference>
<dbReference type="PANTHER" id="PTHR30347:SF1">
    <property type="entry name" value="MECHANOSENSITIVE CHANNEL MSCK"/>
    <property type="match status" value="1"/>
</dbReference>
<comment type="subcellular location">
    <subcellularLocation>
        <location evidence="1">Cell membrane</location>
        <topology evidence="1">Multi-pass membrane protein</topology>
    </subcellularLocation>
</comment>
<keyword evidence="3" id="KW-1003">Cell membrane</keyword>